<dbReference type="PANTHER" id="PTHR36819">
    <property type="entry name" value="REGULATOR OF PHOSPHOLIPASE D SRF1"/>
    <property type="match status" value="1"/>
</dbReference>
<keyword evidence="2" id="KW-0472">Membrane</keyword>
<comment type="caution">
    <text evidence="3">The sequence shown here is derived from an EMBL/GenBank/DDBJ whole genome shotgun (WGS) entry which is preliminary data.</text>
</comment>
<evidence type="ECO:0000256" key="1">
    <source>
        <dbReference type="SAM" id="MobiDB-lite"/>
    </source>
</evidence>
<keyword evidence="2" id="KW-1133">Transmembrane helix</keyword>
<evidence type="ECO:0000313" key="3">
    <source>
        <dbReference type="EMBL" id="CDO55318.1"/>
    </source>
</evidence>
<dbReference type="AlphaFoldDB" id="A0A0J9XEJ9"/>
<feature type="region of interest" description="Disordered" evidence="1">
    <location>
        <begin position="1"/>
        <end position="27"/>
    </location>
</feature>
<feature type="transmembrane region" description="Helical" evidence="2">
    <location>
        <begin position="274"/>
        <end position="293"/>
    </location>
</feature>
<dbReference type="PANTHER" id="PTHR36819:SF1">
    <property type="entry name" value="REGULATOR OF PHOSPHOLIPASE D SRF1"/>
    <property type="match status" value="1"/>
</dbReference>
<protein>
    <submittedName>
        <fullName evidence="3">Similar to Saccharomyces cerevisiae YDL133W SRF1 Regulator of phospholipase D (Spo14p)</fullName>
    </submittedName>
</protein>
<name>A0A0J9XEJ9_GEOCN</name>
<evidence type="ECO:0000313" key="4">
    <source>
        <dbReference type="Proteomes" id="UP000242525"/>
    </source>
</evidence>
<organism evidence="3 4">
    <name type="scientific">Geotrichum candidum</name>
    <name type="common">Oospora lactis</name>
    <name type="synonym">Dipodascus geotrichum</name>
    <dbReference type="NCBI Taxonomy" id="1173061"/>
    <lineage>
        <taxon>Eukaryota</taxon>
        <taxon>Fungi</taxon>
        <taxon>Dikarya</taxon>
        <taxon>Ascomycota</taxon>
        <taxon>Saccharomycotina</taxon>
        <taxon>Dipodascomycetes</taxon>
        <taxon>Dipodascales</taxon>
        <taxon>Dipodascaceae</taxon>
        <taxon>Geotrichum</taxon>
    </lineage>
</organism>
<sequence>MYLSDQASISRASLSSANSRQTSKSTVSYPHVVKPVPVWISEGVQRKSSMATLKTLSDEEKQSLLGSNHLKVQDTNSRWNTLLNHTTQVNALPLPNETRVDVQTLNSQTDLEGDFTGITLIEEARNPSLSSKKRGLKSIFRTRSTPELILPLPEPEFSDQLRKPSMDSHASSYYYARNTQRHNRMDNTYKSRLSIGNPYAPIVLRLITFMLAVVSLSLASNLLIKMHGHSHSPSTVMAICCQSVALIYLIYTGYDEYAGKPLGLRDAREKMRLIMVDLLFIVFESANISLAIYDSQQNCNALEDLGTVICPRQSALTSFLFFGLFSWLLTFTVSIFRVIEKVAI</sequence>
<feature type="transmembrane region" description="Helical" evidence="2">
    <location>
        <begin position="313"/>
        <end position="339"/>
    </location>
</feature>
<evidence type="ECO:0000256" key="2">
    <source>
        <dbReference type="SAM" id="Phobius"/>
    </source>
</evidence>
<keyword evidence="2" id="KW-0812">Transmembrane</keyword>
<dbReference type="Proteomes" id="UP000242525">
    <property type="component" value="Unassembled WGS sequence"/>
</dbReference>
<dbReference type="InterPro" id="IPR037737">
    <property type="entry name" value="Srf1"/>
</dbReference>
<dbReference type="GO" id="GO:0000324">
    <property type="term" value="C:fungal-type vacuole"/>
    <property type="evidence" value="ECO:0007669"/>
    <property type="project" value="TreeGrafter"/>
</dbReference>
<keyword evidence="4" id="KW-1185">Reference proteome</keyword>
<accession>A0A0J9XEJ9</accession>
<feature type="transmembrane region" description="Helical" evidence="2">
    <location>
        <begin position="236"/>
        <end position="254"/>
    </location>
</feature>
<feature type="transmembrane region" description="Helical" evidence="2">
    <location>
        <begin position="202"/>
        <end position="224"/>
    </location>
</feature>
<dbReference type="OrthoDB" id="2589563at2759"/>
<gene>
    <name evidence="3" type="ORF">BN980_GECA10s03310g</name>
</gene>
<proteinExistence type="predicted"/>
<dbReference type="EMBL" id="CCBN010000010">
    <property type="protein sequence ID" value="CDO55318.1"/>
    <property type="molecule type" value="Genomic_DNA"/>
</dbReference>
<reference evidence="3" key="1">
    <citation type="submission" date="2014-03" db="EMBL/GenBank/DDBJ databases">
        <authorList>
            <person name="Casaregola S."/>
        </authorList>
    </citation>
    <scope>NUCLEOTIDE SEQUENCE [LARGE SCALE GENOMIC DNA]</scope>
    <source>
        <strain evidence="3">CLIB 918</strain>
    </source>
</reference>
<feature type="compositionally biased region" description="Low complexity" evidence="1">
    <location>
        <begin position="1"/>
        <end position="19"/>
    </location>
</feature>
<dbReference type="GO" id="GO:0071944">
    <property type="term" value="C:cell periphery"/>
    <property type="evidence" value="ECO:0007669"/>
    <property type="project" value="TreeGrafter"/>
</dbReference>